<evidence type="ECO:0000313" key="9">
    <source>
        <dbReference type="EMBL" id="KAK7756290.1"/>
    </source>
</evidence>
<feature type="region of interest" description="Disordered" evidence="6">
    <location>
        <begin position="1"/>
        <end position="32"/>
    </location>
</feature>
<feature type="domain" description="Major facilitator superfamily (MFS) profile" evidence="8">
    <location>
        <begin position="70"/>
        <end position="521"/>
    </location>
</feature>
<evidence type="ECO:0000313" key="10">
    <source>
        <dbReference type="Proteomes" id="UP001320420"/>
    </source>
</evidence>
<feature type="transmembrane region" description="Helical" evidence="7">
    <location>
        <begin position="398"/>
        <end position="417"/>
    </location>
</feature>
<keyword evidence="2" id="KW-0813">Transport</keyword>
<protein>
    <recommendedName>
        <fullName evidence="8">Major facilitator superfamily (MFS) profile domain-containing protein</fullName>
    </recommendedName>
</protein>
<dbReference type="SUPFAM" id="SSF103473">
    <property type="entry name" value="MFS general substrate transporter"/>
    <property type="match status" value="1"/>
</dbReference>
<dbReference type="EMBL" id="JAKJXP020000007">
    <property type="protein sequence ID" value="KAK7756290.1"/>
    <property type="molecule type" value="Genomic_DNA"/>
</dbReference>
<feature type="transmembrane region" description="Helical" evidence="7">
    <location>
        <begin position="229"/>
        <end position="251"/>
    </location>
</feature>
<dbReference type="PROSITE" id="PS50850">
    <property type="entry name" value="MFS"/>
    <property type="match status" value="1"/>
</dbReference>
<dbReference type="FunFam" id="1.20.1250.20:FF:000018">
    <property type="entry name" value="MFS transporter permease"/>
    <property type="match status" value="1"/>
</dbReference>
<evidence type="ECO:0000256" key="4">
    <source>
        <dbReference type="ARBA" id="ARBA00022989"/>
    </source>
</evidence>
<gene>
    <name evidence="9" type="ORF">SLS62_001516</name>
</gene>
<dbReference type="GO" id="GO:0022857">
    <property type="term" value="F:transmembrane transporter activity"/>
    <property type="evidence" value="ECO:0007669"/>
    <property type="project" value="InterPro"/>
</dbReference>
<dbReference type="FunFam" id="1.20.1250.20:FF:000013">
    <property type="entry name" value="MFS general substrate transporter"/>
    <property type="match status" value="1"/>
</dbReference>
<evidence type="ECO:0000256" key="2">
    <source>
        <dbReference type="ARBA" id="ARBA00022448"/>
    </source>
</evidence>
<feature type="transmembrane region" description="Helical" evidence="7">
    <location>
        <begin position="429"/>
        <end position="448"/>
    </location>
</feature>
<sequence length="521" mass="57545">MSDKSDTSPDGHRSEDERDPPPPLSDHGEKQDFRGAAEEGIAATDNYGVSLVEFDKRAERRLRIKIDFVVVPTISILYLFCFIDRANIGNARLAGLERDLNLEGHDYNTLLSSFYVSYILFEIPTTLACKWIGPGWFIPLLALGFGIASVGTAFVNDLSAACGVRFLLGIFESGMMPCMSYYLSRWYRRAELTFRLSLFVVMAPLAGAFGGLLASAILRLPAFGSLHEWRMLFAIEGLVTVGLALLSFVTLTDRPETARWLTPAERALAIARVKSERVGQTAVLDGMDRRKLWLGFWNPVVLSTALVFFLNNITVQGLSLFTPTIVDTIYPERTAVQKQLATVPPYVVGAFFELLFPLLSWRFDRRQIFLVLTAPLVMAGYAVFLATTDPHARYGATFLNASSCFAAGALTNAQAAAQVVSDTSRAVSLSTNMMFANVGGLIATWSYLPSDAPDYPIGNGINLAASSLILLVSAGTLAWMHRDNQKRDGRSRDDVDRQLRGLTTAEIESLEWKHPGFRWKP</sequence>
<keyword evidence="10" id="KW-1185">Reference proteome</keyword>
<evidence type="ECO:0000256" key="1">
    <source>
        <dbReference type="ARBA" id="ARBA00004141"/>
    </source>
</evidence>
<proteinExistence type="predicted"/>
<feature type="transmembrane region" description="Helical" evidence="7">
    <location>
        <begin position="66"/>
        <end position="88"/>
    </location>
</feature>
<keyword evidence="3 7" id="KW-0812">Transmembrane</keyword>
<comment type="subcellular location">
    <subcellularLocation>
        <location evidence="1">Membrane</location>
        <topology evidence="1">Multi-pass membrane protein</topology>
    </subcellularLocation>
</comment>
<name>A0AAN9YWC8_9PEZI</name>
<feature type="transmembrane region" description="Helical" evidence="7">
    <location>
        <begin position="460"/>
        <end position="480"/>
    </location>
</feature>
<feature type="transmembrane region" description="Helical" evidence="7">
    <location>
        <begin position="292"/>
        <end position="310"/>
    </location>
</feature>
<feature type="transmembrane region" description="Helical" evidence="7">
    <location>
        <begin position="136"/>
        <end position="154"/>
    </location>
</feature>
<dbReference type="AlphaFoldDB" id="A0AAN9YWC8"/>
<dbReference type="InterPro" id="IPR011701">
    <property type="entry name" value="MFS"/>
</dbReference>
<accession>A0AAN9YWC8</accession>
<feature type="transmembrane region" description="Helical" evidence="7">
    <location>
        <begin position="368"/>
        <end position="386"/>
    </location>
</feature>
<dbReference type="Pfam" id="PF07690">
    <property type="entry name" value="MFS_1"/>
    <property type="match status" value="1"/>
</dbReference>
<reference evidence="9 10" key="1">
    <citation type="submission" date="2024-02" db="EMBL/GenBank/DDBJ databases">
        <title>De novo assembly and annotation of 12 fungi associated with fruit tree decline syndrome in Ontario, Canada.</title>
        <authorList>
            <person name="Sulman M."/>
            <person name="Ellouze W."/>
            <person name="Ilyukhin E."/>
        </authorList>
    </citation>
    <scope>NUCLEOTIDE SEQUENCE [LARGE SCALE GENOMIC DNA]</scope>
    <source>
        <strain evidence="9 10">M11/M66-122</strain>
    </source>
</reference>
<evidence type="ECO:0000256" key="3">
    <source>
        <dbReference type="ARBA" id="ARBA00022692"/>
    </source>
</evidence>
<keyword evidence="5 7" id="KW-0472">Membrane</keyword>
<evidence type="ECO:0000259" key="8">
    <source>
        <dbReference type="PROSITE" id="PS50850"/>
    </source>
</evidence>
<dbReference type="Gene3D" id="1.20.1250.20">
    <property type="entry name" value="MFS general substrate transporter like domains"/>
    <property type="match status" value="2"/>
</dbReference>
<feature type="transmembrane region" description="Helical" evidence="7">
    <location>
        <begin position="196"/>
        <end position="217"/>
    </location>
</feature>
<feature type="transmembrane region" description="Helical" evidence="7">
    <location>
        <begin position="108"/>
        <end position="129"/>
    </location>
</feature>
<comment type="caution">
    <text evidence="9">The sequence shown here is derived from an EMBL/GenBank/DDBJ whole genome shotgun (WGS) entry which is preliminary data.</text>
</comment>
<evidence type="ECO:0000256" key="6">
    <source>
        <dbReference type="SAM" id="MobiDB-lite"/>
    </source>
</evidence>
<organism evidence="9 10">
    <name type="scientific">Diatrype stigma</name>
    <dbReference type="NCBI Taxonomy" id="117547"/>
    <lineage>
        <taxon>Eukaryota</taxon>
        <taxon>Fungi</taxon>
        <taxon>Dikarya</taxon>
        <taxon>Ascomycota</taxon>
        <taxon>Pezizomycotina</taxon>
        <taxon>Sordariomycetes</taxon>
        <taxon>Xylariomycetidae</taxon>
        <taxon>Xylariales</taxon>
        <taxon>Diatrypaceae</taxon>
        <taxon>Diatrype</taxon>
    </lineage>
</organism>
<dbReference type="Proteomes" id="UP001320420">
    <property type="component" value="Unassembled WGS sequence"/>
</dbReference>
<dbReference type="InterPro" id="IPR036259">
    <property type="entry name" value="MFS_trans_sf"/>
</dbReference>
<keyword evidence="4 7" id="KW-1133">Transmembrane helix</keyword>
<evidence type="ECO:0000256" key="7">
    <source>
        <dbReference type="SAM" id="Phobius"/>
    </source>
</evidence>
<dbReference type="GO" id="GO:0016020">
    <property type="term" value="C:membrane"/>
    <property type="evidence" value="ECO:0007669"/>
    <property type="project" value="UniProtKB-SubCell"/>
</dbReference>
<dbReference type="PANTHER" id="PTHR43791">
    <property type="entry name" value="PERMEASE-RELATED"/>
    <property type="match status" value="1"/>
</dbReference>
<dbReference type="InterPro" id="IPR020846">
    <property type="entry name" value="MFS_dom"/>
</dbReference>
<feature type="transmembrane region" description="Helical" evidence="7">
    <location>
        <begin position="166"/>
        <end position="184"/>
    </location>
</feature>
<dbReference type="PANTHER" id="PTHR43791:SF48">
    <property type="entry name" value="TRANSPORTER, PUTATIVE (AFU_ORTHOLOGUE AFUA_4G01000)-RELATED"/>
    <property type="match status" value="1"/>
</dbReference>
<evidence type="ECO:0000256" key="5">
    <source>
        <dbReference type="ARBA" id="ARBA00023136"/>
    </source>
</evidence>
<feature type="transmembrane region" description="Helical" evidence="7">
    <location>
        <begin position="343"/>
        <end position="361"/>
    </location>
</feature>